<dbReference type="GO" id="GO:0055085">
    <property type="term" value="P:transmembrane transport"/>
    <property type="evidence" value="ECO:0007669"/>
    <property type="project" value="InterPro"/>
</dbReference>
<dbReference type="InterPro" id="IPR000515">
    <property type="entry name" value="MetI-like"/>
</dbReference>
<keyword evidence="2 7" id="KW-0813">Transport</keyword>
<comment type="caution">
    <text evidence="9">The sequence shown here is derived from an EMBL/GenBank/DDBJ whole genome shotgun (WGS) entry which is preliminary data.</text>
</comment>
<dbReference type="PANTHER" id="PTHR43163">
    <property type="entry name" value="DIPEPTIDE TRANSPORT SYSTEM PERMEASE PROTEIN DPPB-RELATED"/>
    <property type="match status" value="1"/>
</dbReference>
<dbReference type="Pfam" id="PF00528">
    <property type="entry name" value="BPD_transp_1"/>
    <property type="match status" value="1"/>
</dbReference>
<evidence type="ECO:0000256" key="6">
    <source>
        <dbReference type="ARBA" id="ARBA00023136"/>
    </source>
</evidence>
<evidence type="ECO:0000259" key="8">
    <source>
        <dbReference type="PROSITE" id="PS50928"/>
    </source>
</evidence>
<accession>A0A2V3U9X6</accession>
<comment type="subcellular location">
    <subcellularLocation>
        <location evidence="1 7">Cell membrane</location>
        <topology evidence="1 7">Multi-pass membrane protein</topology>
    </subcellularLocation>
</comment>
<comment type="similarity">
    <text evidence="7">Belongs to the binding-protein-dependent transport system permease family.</text>
</comment>
<evidence type="ECO:0000313" key="10">
    <source>
        <dbReference type="Proteomes" id="UP000248021"/>
    </source>
</evidence>
<evidence type="ECO:0000256" key="2">
    <source>
        <dbReference type="ARBA" id="ARBA00022448"/>
    </source>
</evidence>
<feature type="transmembrane region" description="Helical" evidence="7">
    <location>
        <begin position="174"/>
        <end position="200"/>
    </location>
</feature>
<reference evidence="9 10" key="1">
    <citation type="submission" date="2018-05" db="EMBL/GenBank/DDBJ databases">
        <title>Genomic Encyclopedia of Type Strains, Phase IV (KMG-IV): sequencing the most valuable type-strain genomes for metagenomic binning, comparative biology and taxonomic classification.</title>
        <authorList>
            <person name="Goeker M."/>
        </authorList>
    </citation>
    <scope>NUCLEOTIDE SEQUENCE [LARGE SCALE GENOMIC DNA]</scope>
    <source>
        <strain evidence="9 10">DSM 6462</strain>
    </source>
</reference>
<dbReference type="GO" id="GO:0005886">
    <property type="term" value="C:plasma membrane"/>
    <property type="evidence" value="ECO:0007669"/>
    <property type="project" value="UniProtKB-SubCell"/>
</dbReference>
<dbReference type="InterPro" id="IPR045621">
    <property type="entry name" value="BPD_transp_1_N"/>
</dbReference>
<feature type="transmembrane region" description="Helical" evidence="7">
    <location>
        <begin position="236"/>
        <end position="261"/>
    </location>
</feature>
<dbReference type="PANTHER" id="PTHR43163:SF6">
    <property type="entry name" value="DIPEPTIDE TRANSPORT SYSTEM PERMEASE PROTEIN DPPB-RELATED"/>
    <property type="match status" value="1"/>
</dbReference>
<feature type="transmembrane region" description="Helical" evidence="7">
    <location>
        <begin position="101"/>
        <end position="122"/>
    </location>
</feature>
<keyword evidence="4 7" id="KW-0812">Transmembrane</keyword>
<protein>
    <submittedName>
        <fullName evidence="9">Peptide/nickel transport system permease protein</fullName>
    </submittedName>
</protein>
<dbReference type="Pfam" id="PF19300">
    <property type="entry name" value="BPD_transp_1_N"/>
    <property type="match status" value="1"/>
</dbReference>
<dbReference type="OrthoDB" id="4695618at2"/>
<name>A0A2V3U9X6_9HYPH</name>
<dbReference type="Proteomes" id="UP000248021">
    <property type="component" value="Unassembled WGS sequence"/>
</dbReference>
<evidence type="ECO:0000313" key="9">
    <source>
        <dbReference type="EMBL" id="PXW60210.1"/>
    </source>
</evidence>
<feature type="domain" description="ABC transmembrane type-1" evidence="8">
    <location>
        <begin position="95"/>
        <end position="300"/>
    </location>
</feature>
<dbReference type="SUPFAM" id="SSF161098">
    <property type="entry name" value="MetI-like"/>
    <property type="match status" value="1"/>
</dbReference>
<evidence type="ECO:0000256" key="1">
    <source>
        <dbReference type="ARBA" id="ARBA00004651"/>
    </source>
</evidence>
<dbReference type="PROSITE" id="PS50928">
    <property type="entry name" value="ABC_TM1"/>
    <property type="match status" value="1"/>
</dbReference>
<dbReference type="CDD" id="cd06261">
    <property type="entry name" value="TM_PBP2"/>
    <property type="match status" value="1"/>
</dbReference>
<sequence length="317" mass="33227">MLGFVLKRLLQAIPVLLITSLLIFVGMRLSPGDPAAMLAGNDASAETIAAVRSRLGLDQSYATQYLKWLGALLTGDLGRSMVSGLPVSRIVGERIAPTLELATGGLVASLLLGGVLGTLAGLQPNSLLDRMVSAVAALGLAAPMFWTGMLLVAVFGVALKWLPPAGRVPFSQGLGAALASLAMPVATLAIANAPVIMRFLRDSIQETRRADYVRAAHAKGLSKTVVARDYIVRNSLIPTVTAAGILLGNLIGGAALVEIVFSWPGMGSLLVSAMGNRDYSVIQAVLLIAVFGFVFANLIVDLLYGLLNPRIRHADQH</sequence>
<evidence type="ECO:0000256" key="3">
    <source>
        <dbReference type="ARBA" id="ARBA00022475"/>
    </source>
</evidence>
<gene>
    <name evidence="9" type="ORF">C7450_104262</name>
</gene>
<evidence type="ECO:0000256" key="7">
    <source>
        <dbReference type="RuleBase" id="RU363032"/>
    </source>
</evidence>
<dbReference type="EMBL" id="QJJK01000004">
    <property type="protein sequence ID" value="PXW60210.1"/>
    <property type="molecule type" value="Genomic_DNA"/>
</dbReference>
<evidence type="ECO:0000256" key="4">
    <source>
        <dbReference type="ARBA" id="ARBA00022692"/>
    </source>
</evidence>
<dbReference type="AlphaFoldDB" id="A0A2V3U9X6"/>
<keyword evidence="3" id="KW-1003">Cell membrane</keyword>
<keyword evidence="10" id="KW-1185">Reference proteome</keyword>
<dbReference type="Gene3D" id="1.10.3720.10">
    <property type="entry name" value="MetI-like"/>
    <property type="match status" value="1"/>
</dbReference>
<keyword evidence="5 7" id="KW-1133">Transmembrane helix</keyword>
<feature type="transmembrane region" description="Helical" evidence="7">
    <location>
        <begin position="12"/>
        <end position="29"/>
    </location>
</feature>
<feature type="transmembrane region" description="Helical" evidence="7">
    <location>
        <begin position="281"/>
        <end position="307"/>
    </location>
</feature>
<feature type="transmembrane region" description="Helical" evidence="7">
    <location>
        <begin position="134"/>
        <end position="162"/>
    </location>
</feature>
<proteinExistence type="inferred from homology"/>
<organism evidence="9 10">
    <name type="scientific">Chelatococcus asaccharovorans</name>
    <dbReference type="NCBI Taxonomy" id="28210"/>
    <lineage>
        <taxon>Bacteria</taxon>
        <taxon>Pseudomonadati</taxon>
        <taxon>Pseudomonadota</taxon>
        <taxon>Alphaproteobacteria</taxon>
        <taxon>Hyphomicrobiales</taxon>
        <taxon>Chelatococcaceae</taxon>
        <taxon>Chelatococcus</taxon>
    </lineage>
</organism>
<dbReference type="RefSeq" id="WP_110374548.1">
    <property type="nucleotide sequence ID" value="NZ_JAHBRY010000001.1"/>
</dbReference>
<dbReference type="InterPro" id="IPR035906">
    <property type="entry name" value="MetI-like_sf"/>
</dbReference>
<keyword evidence="6 7" id="KW-0472">Membrane</keyword>
<evidence type="ECO:0000256" key="5">
    <source>
        <dbReference type="ARBA" id="ARBA00022989"/>
    </source>
</evidence>